<comment type="similarity">
    <text evidence="3">Belongs to the MNN1/MNT family.</text>
</comment>
<dbReference type="GeneID" id="41971730"/>
<evidence type="ECO:0000313" key="10">
    <source>
        <dbReference type="EMBL" id="TPX15585.1"/>
    </source>
</evidence>
<comment type="caution">
    <text evidence="10">The sequence shown here is derived from an EMBL/GenBank/DDBJ whole genome shotgun (WGS) entry which is preliminary data.</text>
</comment>
<sequence length="507" mass="57534">MMALHARSRRCSSLALIVIFVTVVVYLVKSAALVPRAEQTHYARSPVNKTSINPMQPPEDVVGFWRELVRTMKQHEPVMPAIEIQGGQPAEYEMVFKGTKTQRANRVTVAGNNLVRLEITHTQFVNRVKQLSRQMPFARGAKGIVMTATGDQVGQAITSILMLRRTGSQLPVQLFLFSEEDFKKNEAICQGVFPALKTECWVMDKILESSPEEIDLEHYQLRIFAILFSTFQEVLFLAHDTWPVHNPDRLFGTQPYKLHGMVTWPDNWLSTTAREFYDIAAVPVPDVLERRSADPSIVMCNKASHARSIMLAAYYNVFGPRIYYPLLQQGAATVIDKAEHSDRDTLTNAAIAMEEKFYDVKTNVAQGGRRLNGEYLAVMNKQADPWEDYRLFGDGKSGAAKEARKDLRNLGADGREMRARTLFIRHDGVKLDVKRPLRALSALFDVDQQDGRHARLWGPESELNLEAGFDVEKGLWEEFIDADCASTFLSHECEQLERYLVDVFYTV</sequence>
<dbReference type="GO" id="GO:0000139">
    <property type="term" value="C:Golgi membrane"/>
    <property type="evidence" value="ECO:0007669"/>
    <property type="project" value="UniProtKB-SubCell"/>
</dbReference>
<protein>
    <recommendedName>
        <fullName evidence="12">Alpha-1,2-mannosyltransferase</fullName>
    </recommendedName>
</protein>
<evidence type="ECO:0000256" key="7">
    <source>
        <dbReference type="ARBA" id="ARBA00022989"/>
    </source>
</evidence>
<dbReference type="Pfam" id="PF11051">
    <property type="entry name" value="Mannosyl_trans3"/>
    <property type="match status" value="2"/>
</dbReference>
<keyword evidence="6" id="KW-0735">Signal-anchor</keyword>
<evidence type="ECO:0008006" key="12">
    <source>
        <dbReference type="Google" id="ProtNLM"/>
    </source>
</evidence>
<evidence type="ECO:0000256" key="1">
    <source>
        <dbReference type="ARBA" id="ARBA00004323"/>
    </source>
</evidence>
<comment type="subcellular location">
    <subcellularLocation>
        <location evidence="1">Golgi apparatus membrane</location>
        <topology evidence="1">Single-pass type II membrane protein</topology>
    </subcellularLocation>
</comment>
<keyword evidence="5" id="KW-0812">Transmembrane</keyword>
<dbReference type="RefSeq" id="XP_030997296.1">
    <property type="nucleotide sequence ID" value="XM_031138676.1"/>
</dbReference>
<dbReference type="PANTHER" id="PTHR31646:SF1">
    <property type="entry name" value="ALPHA-1,2-MANNOSYLTRANSFERASE MNN2"/>
    <property type="match status" value="1"/>
</dbReference>
<dbReference type="EMBL" id="SKBQ01000020">
    <property type="protein sequence ID" value="TPX15585.1"/>
    <property type="molecule type" value="Genomic_DNA"/>
</dbReference>
<keyword evidence="11" id="KW-1185">Reference proteome</keyword>
<name>A0A507AXS7_9PEZI</name>
<proteinExistence type="inferred from homology"/>
<gene>
    <name evidence="10" type="ORF">E0L32_004283</name>
</gene>
<dbReference type="GO" id="GO:0046354">
    <property type="term" value="P:mannan biosynthetic process"/>
    <property type="evidence" value="ECO:0007669"/>
    <property type="project" value="TreeGrafter"/>
</dbReference>
<dbReference type="OrthoDB" id="4484309at2759"/>
<accession>A0A507AXS7</accession>
<evidence type="ECO:0000256" key="6">
    <source>
        <dbReference type="ARBA" id="ARBA00022968"/>
    </source>
</evidence>
<dbReference type="PANTHER" id="PTHR31646">
    <property type="entry name" value="ALPHA-1,2-MANNOSYLTRANSFERASE MNN2"/>
    <property type="match status" value="1"/>
</dbReference>
<keyword evidence="7" id="KW-1133">Transmembrane helix</keyword>
<evidence type="ECO:0000256" key="3">
    <source>
        <dbReference type="ARBA" id="ARBA00009105"/>
    </source>
</evidence>
<evidence type="ECO:0000256" key="4">
    <source>
        <dbReference type="ARBA" id="ARBA00022679"/>
    </source>
</evidence>
<dbReference type="InterPro" id="IPR022751">
    <property type="entry name" value="Alpha_mannosyltransferase"/>
</dbReference>
<keyword evidence="8" id="KW-0333">Golgi apparatus</keyword>
<dbReference type="Proteomes" id="UP000319257">
    <property type="component" value="Unassembled WGS sequence"/>
</dbReference>
<organism evidence="10 11">
    <name type="scientific">Thyridium curvatum</name>
    <dbReference type="NCBI Taxonomy" id="1093900"/>
    <lineage>
        <taxon>Eukaryota</taxon>
        <taxon>Fungi</taxon>
        <taxon>Dikarya</taxon>
        <taxon>Ascomycota</taxon>
        <taxon>Pezizomycotina</taxon>
        <taxon>Sordariomycetes</taxon>
        <taxon>Sordariomycetidae</taxon>
        <taxon>Thyridiales</taxon>
        <taxon>Thyridiaceae</taxon>
        <taxon>Thyridium</taxon>
    </lineage>
</organism>
<dbReference type="InterPro" id="IPR029044">
    <property type="entry name" value="Nucleotide-diphossugar_trans"/>
</dbReference>
<reference evidence="10 11" key="1">
    <citation type="submission" date="2019-06" db="EMBL/GenBank/DDBJ databases">
        <title>Draft genome sequence of the filamentous fungus Phialemoniopsis curvata isolated from diesel fuel.</title>
        <authorList>
            <person name="Varaljay V.A."/>
            <person name="Lyon W.J."/>
            <person name="Crouch A.L."/>
            <person name="Drake C.E."/>
            <person name="Hollomon J.M."/>
            <person name="Nadeau L.J."/>
            <person name="Nunn H.S."/>
            <person name="Stevenson B.S."/>
            <person name="Bojanowski C.L."/>
            <person name="Crookes-Goodson W.J."/>
        </authorList>
    </citation>
    <scope>NUCLEOTIDE SEQUENCE [LARGE SCALE GENOMIC DNA]</scope>
    <source>
        <strain evidence="10 11">D216</strain>
    </source>
</reference>
<dbReference type="STRING" id="1093900.A0A507AXS7"/>
<dbReference type="FunCoup" id="A0A507AXS7">
    <property type="interactions" value="62"/>
</dbReference>
<dbReference type="AlphaFoldDB" id="A0A507AXS7"/>
<evidence type="ECO:0000313" key="11">
    <source>
        <dbReference type="Proteomes" id="UP000319257"/>
    </source>
</evidence>
<keyword evidence="4" id="KW-0808">Transferase</keyword>
<dbReference type="InParanoid" id="A0A507AXS7"/>
<evidence type="ECO:0000256" key="9">
    <source>
        <dbReference type="ARBA" id="ARBA00023136"/>
    </source>
</evidence>
<evidence type="ECO:0000256" key="8">
    <source>
        <dbReference type="ARBA" id="ARBA00023034"/>
    </source>
</evidence>
<keyword evidence="9" id="KW-0472">Membrane</keyword>
<evidence type="ECO:0000256" key="5">
    <source>
        <dbReference type="ARBA" id="ARBA00022692"/>
    </source>
</evidence>
<dbReference type="GO" id="GO:0000026">
    <property type="term" value="F:alpha-1,2-mannosyltransferase activity"/>
    <property type="evidence" value="ECO:0007669"/>
    <property type="project" value="TreeGrafter"/>
</dbReference>
<dbReference type="SUPFAM" id="SSF53448">
    <property type="entry name" value="Nucleotide-diphospho-sugar transferases"/>
    <property type="match status" value="1"/>
</dbReference>
<comment type="pathway">
    <text evidence="2">Protein modification; protein glycosylation.</text>
</comment>
<evidence type="ECO:0000256" key="2">
    <source>
        <dbReference type="ARBA" id="ARBA00004922"/>
    </source>
</evidence>